<evidence type="ECO:0000313" key="2">
    <source>
        <dbReference type="EMBL" id="KAG2560141.1"/>
    </source>
</evidence>
<dbReference type="EMBL" id="CM029051">
    <property type="protein sequence ID" value="KAG2560141.1"/>
    <property type="molecule type" value="Genomic_DNA"/>
</dbReference>
<feature type="compositionally biased region" description="Acidic residues" evidence="1">
    <location>
        <begin position="70"/>
        <end position="80"/>
    </location>
</feature>
<accession>A0A8T0PDF2</accession>
<evidence type="ECO:0000256" key="1">
    <source>
        <dbReference type="SAM" id="MobiDB-lite"/>
    </source>
</evidence>
<dbReference type="AlphaFoldDB" id="A0A8T0PDF2"/>
<organism evidence="2 3">
    <name type="scientific">Panicum virgatum</name>
    <name type="common">Blackwell switchgrass</name>
    <dbReference type="NCBI Taxonomy" id="38727"/>
    <lineage>
        <taxon>Eukaryota</taxon>
        <taxon>Viridiplantae</taxon>
        <taxon>Streptophyta</taxon>
        <taxon>Embryophyta</taxon>
        <taxon>Tracheophyta</taxon>
        <taxon>Spermatophyta</taxon>
        <taxon>Magnoliopsida</taxon>
        <taxon>Liliopsida</taxon>
        <taxon>Poales</taxon>
        <taxon>Poaceae</taxon>
        <taxon>PACMAD clade</taxon>
        <taxon>Panicoideae</taxon>
        <taxon>Panicodae</taxon>
        <taxon>Paniceae</taxon>
        <taxon>Panicinae</taxon>
        <taxon>Panicum</taxon>
        <taxon>Panicum sect. Hiantes</taxon>
    </lineage>
</organism>
<evidence type="ECO:0000313" key="3">
    <source>
        <dbReference type="Proteomes" id="UP000823388"/>
    </source>
</evidence>
<keyword evidence="3" id="KW-1185">Reference proteome</keyword>
<feature type="region of interest" description="Disordered" evidence="1">
    <location>
        <begin position="1"/>
        <end position="116"/>
    </location>
</feature>
<proteinExistence type="predicted"/>
<dbReference type="Proteomes" id="UP000823388">
    <property type="component" value="Chromosome 8K"/>
</dbReference>
<sequence>MAIVTPACRQLEEASTSGGASPDGGSEAKRVAQRVTFEVETPITESTTVDSQQQQQQPLLSKSADGVQGDTDETNDESDAADGQLEDTVSSGASDALDSSIVDHSQRQRRPPQRYGEWDTLVARGIGTTTFALTVAEEFMMSLALTERQLVVLRQLVGSRL</sequence>
<name>A0A8T0PDF2_PANVG</name>
<reference evidence="2" key="1">
    <citation type="submission" date="2020-05" db="EMBL/GenBank/DDBJ databases">
        <title>WGS assembly of Panicum virgatum.</title>
        <authorList>
            <person name="Lovell J.T."/>
            <person name="Jenkins J."/>
            <person name="Shu S."/>
            <person name="Juenger T.E."/>
            <person name="Schmutz J."/>
        </authorList>
    </citation>
    <scope>NUCLEOTIDE SEQUENCE</scope>
    <source>
        <strain evidence="2">AP13</strain>
    </source>
</reference>
<comment type="caution">
    <text evidence="2">The sequence shown here is derived from an EMBL/GenBank/DDBJ whole genome shotgun (WGS) entry which is preliminary data.</text>
</comment>
<protein>
    <submittedName>
        <fullName evidence="2">Uncharacterized protein</fullName>
    </submittedName>
</protein>
<gene>
    <name evidence="2" type="ORF">PVAP13_8KG057700</name>
</gene>